<organism evidence="11 12">
    <name type="scientific">Hypsibius exemplaris</name>
    <name type="common">Freshwater tardigrade</name>
    <dbReference type="NCBI Taxonomy" id="2072580"/>
    <lineage>
        <taxon>Eukaryota</taxon>
        <taxon>Metazoa</taxon>
        <taxon>Ecdysozoa</taxon>
        <taxon>Tardigrada</taxon>
        <taxon>Eutardigrada</taxon>
        <taxon>Parachela</taxon>
        <taxon>Hypsibioidea</taxon>
        <taxon>Hypsibiidae</taxon>
        <taxon>Hypsibius</taxon>
    </lineage>
</organism>
<keyword evidence="5 7" id="KW-0804">Transcription</keyword>
<dbReference type="GO" id="GO:0005737">
    <property type="term" value="C:cytoplasm"/>
    <property type="evidence" value="ECO:0007669"/>
    <property type="project" value="UniProtKB-SubCell"/>
</dbReference>
<dbReference type="EMBL" id="MTYJ01000218">
    <property type="protein sequence ID" value="OWA51219.1"/>
    <property type="molecule type" value="Genomic_DNA"/>
</dbReference>
<evidence type="ECO:0000256" key="7">
    <source>
        <dbReference type="RuleBase" id="RU361195"/>
    </source>
</evidence>
<dbReference type="GO" id="GO:0051239">
    <property type="term" value="P:regulation of multicellular organismal process"/>
    <property type="evidence" value="ECO:0007669"/>
    <property type="project" value="UniProtKB-ARBA"/>
</dbReference>
<dbReference type="GO" id="GO:0030509">
    <property type="term" value="P:BMP signaling pathway"/>
    <property type="evidence" value="ECO:0007669"/>
    <property type="project" value="TreeGrafter"/>
</dbReference>
<evidence type="ECO:0000256" key="8">
    <source>
        <dbReference type="SAM" id="MobiDB-lite"/>
    </source>
</evidence>
<dbReference type="Pfam" id="PF03166">
    <property type="entry name" value="MH2"/>
    <property type="match status" value="1"/>
</dbReference>
<evidence type="ECO:0000256" key="3">
    <source>
        <dbReference type="ARBA" id="ARBA00022833"/>
    </source>
</evidence>
<dbReference type="Gene3D" id="3.90.520.10">
    <property type="entry name" value="SMAD MH1 domain"/>
    <property type="match status" value="1"/>
</dbReference>
<dbReference type="GO" id="GO:0060395">
    <property type="term" value="P:SMAD protein signal transduction"/>
    <property type="evidence" value="ECO:0007669"/>
    <property type="project" value="TreeGrafter"/>
</dbReference>
<keyword evidence="12" id="KW-1185">Reference proteome</keyword>
<dbReference type="GO" id="GO:0046872">
    <property type="term" value="F:metal ion binding"/>
    <property type="evidence" value="ECO:0007669"/>
    <property type="project" value="UniProtKB-KW"/>
</dbReference>
<keyword evidence="2" id="KW-0479">Metal-binding</keyword>
<proteinExistence type="inferred from homology"/>
<dbReference type="GO" id="GO:0070411">
    <property type="term" value="F:I-SMAD binding"/>
    <property type="evidence" value="ECO:0007669"/>
    <property type="project" value="TreeGrafter"/>
</dbReference>
<comment type="subcellular location">
    <subcellularLocation>
        <location evidence="7">Cytoplasm</location>
    </subcellularLocation>
    <subcellularLocation>
        <location evidence="7">Nucleus</location>
    </subcellularLocation>
</comment>
<dbReference type="PROSITE" id="PS51075">
    <property type="entry name" value="MH1"/>
    <property type="match status" value="1"/>
</dbReference>
<dbReference type="SMART" id="SM00524">
    <property type="entry name" value="DWB"/>
    <property type="match status" value="1"/>
</dbReference>
<comment type="similarity">
    <text evidence="1 7">Belongs to the dwarfin/SMAD family.</text>
</comment>
<dbReference type="Gene3D" id="2.60.200.10">
    <property type="match status" value="1"/>
</dbReference>
<dbReference type="InterPro" id="IPR001132">
    <property type="entry name" value="SMAD_dom_Dwarfin-type"/>
</dbReference>
<evidence type="ECO:0000259" key="9">
    <source>
        <dbReference type="PROSITE" id="PS51075"/>
    </source>
</evidence>
<dbReference type="GO" id="GO:0030154">
    <property type="term" value="P:cell differentiation"/>
    <property type="evidence" value="ECO:0007669"/>
    <property type="project" value="TreeGrafter"/>
</dbReference>
<dbReference type="GO" id="GO:0000981">
    <property type="term" value="F:DNA-binding transcription factor activity, RNA polymerase II-specific"/>
    <property type="evidence" value="ECO:0007669"/>
    <property type="project" value="TreeGrafter"/>
</dbReference>
<dbReference type="AlphaFoldDB" id="A0A9X6NKN7"/>
<evidence type="ECO:0000256" key="2">
    <source>
        <dbReference type="ARBA" id="ARBA00022723"/>
    </source>
</evidence>
<dbReference type="InterPro" id="IPR017855">
    <property type="entry name" value="SMAD-like_dom_sf"/>
</dbReference>
<evidence type="ECO:0000256" key="6">
    <source>
        <dbReference type="ARBA" id="ARBA00023242"/>
    </source>
</evidence>
<dbReference type="SUPFAM" id="SSF49879">
    <property type="entry name" value="SMAD/FHA domain"/>
    <property type="match status" value="1"/>
</dbReference>
<dbReference type="Pfam" id="PF03165">
    <property type="entry name" value="MH1"/>
    <property type="match status" value="1"/>
</dbReference>
<evidence type="ECO:0000313" key="11">
    <source>
        <dbReference type="EMBL" id="OWA51219.1"/>
    </source>
</evidence>
<keyword evidence="6 7" id="KW-0539">Nucleus</keyword>
<evidence type="ECO:0000256" key="5">
    <source>
        <dbReference type="ARBA" id="ARBA00023163"/>
    </source>
</evidence>
<dbReference type="InterPro" id="IPR013019">
    <property type="entry name" value="MAD_homology_MH1"/>
</dbReference>
<protein>
    <recommendedName>
        <fullName evidence="7">Mothers against decapentaplegic homolog</fullName>
        <shortName evidence="7">MAD homolog</shortName>
        <shortName evidence="7">Mothers against DPP homolog</shortName>
    </recommendedName>
    <alternativeName>
        <fullName evidence="7">SMAD family member</fullName>
    </alternativeName>
</protein>
<sequence>MSMTFAGLFGGSKSISGIRKLLAWKQGDEEDKWAEKAVEALVKKLKNKKTHPTAITDLEAALTHPEEQSKCVTIPRSQDGRLQVSHRKGLPHVIYCRVWRWPDLQSHHELKARPCCEFPFDTATTKDVCINPYHYDRVESSVLPPVLVPRHSEYGSQGMMPYFNYGHDGPMPGNFGLDDQHSPTMGRHNVFSPTGGPESPYVPSPSPPYSPRIPNSNDRHLMDFEDSFVSSSIGSPRSPFAHIALQADPMPPAVIPLGETPMWCSIQYFELNVRVGEPFHVLAQHGPSGVTIDGFTDPTDNGRRFSLGQLSNIQRNSTIENTRKHIGKGIHICCVNGNVYVECRSASAIFSQSRESNLRNKHHPSSIIKIGTGVSQMIFSYSAFADLLRQHACAAPERAYEEVFELQKMCVIRMSFVKGWGAEYNRQDVTSTPCWIELRLHTPLMWLDKTLSQLHPPPNYVSSHS</sequence>
<dbReference type="SUPFAM" id="SSF56366">
    <property type="entry name" value="SMAD MH1 domain"/>
    <property type="match status" value="1"/>
</dbReference>
<keyword evidence="3" id="KW-0862">Zinc</keyword>
<feature type="region of interest" description="Disordered" evidence="8">
    <location>
        <begin position="180"/>
        <end position="208"/>
    </location>
</feature>
<feature type="domain" description="MH1" evidence="9">
    <location>
        <begin position="16"/>
        <end position="144"/>
    </location>
</feature>
<dbReference type="GO" id="GO:0071144">
    <property type="term" value="C:heteromeric SMAD protein complex"/>
    <property type="evidence" value="ECO:0007669"/>
    <property type="project" value="TreeGrafter"/>
</dbReference>
<dbReference type="InterPro" id="IPR008984">
    <property type="entry name" value="SMAD_FHA_dom_sf"/>
</dbReference>
<dbReference type="GO" id="GO:0000978">
    <property type="term" value="F:RNA polymerase II cis-regulatory region sequence-specific DNA binding"/>
    <property type="evidence" value="ECO:0007669"/>
    <property type="project" value="TreeGrafter"/>
</dbReference>
<dbReference type="PANTHER" id="PTHR13703:SF61">
    <property type="entry name" value="PROTEIN MOTHERS AGAINST DPP"/>
    <property type="match status" value="1"/>
</dbReference>
<gene>
    <name evidence="11" type="ORF">BV898_15713</name>
</gene>
<reference evidence="12" key="1">
    <citation type="submission" date="2017-01" db="EMBL/GenBank/DDBJ databases">
        <title>Comparative genomics of anhydrobiosis in the tardigrade Hypsibius dujardini.</title>
        <authorList>
            <person name="Yoshida Y."/>
            <person name="Koutsovoulos G."/>
            <person name="Laetsch D."/>
            <person name="Stevens L."/>
            <person name="Kumar S."/>
            <person name="Horikawa D."/>
            <person name="Ishino K."/>
            <person name="Komine S."/>
            <person name="Tomita M."/>
            <person name="Blaxter M."/>
            <person name="Arakawa K."/>
        </authorList>
    </citation>
    <scope>NUCLEOTIDE SEQUENCE [LARGE SCALE GENOMIC DNA]</scope>
    <source>
        <strain evidence="12">Z151</strain>
    </source>
</reference>
<dbReference type="Proteomes" id="UP000192578">
    <property type="component" value="Unassembled WGS sequence"/>
</dbReference>
<keyword evidence="7" id="KW-0963">Cytoplasm</keyword>
<dbReference type="InterPro" id="IPR013790">
    <property type="entry name" value="Dwarfin"/>
</dbReference>
<dbReference type="GO" id="GO:0009653">
    <property type="term" value="P:anatomical structure morphogenesis"/>
    <property type="evidence" value="ECO:0007669"/>
    <property type="project" value="TreeGrafter"/>
</dbReference>
<dbReference type="OrthoDB" id="5794312at2759"/>
<evidence type="ECO:0000256" key="1">
    <source>
        <dbReference type="ARBA" id="ARBA00005545"/>
    </source>
</evidence>
<comment type="caution">
    <text evidence="11">The sequence shown here is derived from an EMBL/GenBank/DDBJ whole genome shotgun (WGS) entry which is preliminary data.</text>
</comment>
<evidence type="ECO:0000313" key="12">
    <source>
        <dbReference type="Proteomes" id="UP000192578"/>
    </source>
</evidence>
<dbReference type="SMART" id="SM00523">
    <property type="entry name" value="DWA"/>
    <property type="match status" value="1"/>
</dbReference>
<feature type="domain" description="MH2" evidence="10">
    <location>
        <begin position="263"/>
        <end position="465"/>
    </location>
</feature>
<dbReference type="PANTHER" id="PTHR13703">
    <property type="entry name" value="SMAD"/>
    <property type="match status" value="1"/>
</dbReference>
<dbReference type="InterPro" id="IPR003619">
    <property type="entry name" value="MAD_homology1_Dwarfin-type"/>
</dbReference>
<dbReference type="PROSITE" id="PS51076">
    <property type="entry name" value="MH2"/>
    <property type="match status" value="1"/>
</dbReference>
<evidence type="ECO:0000256" key="4">
    <source>
        <dbReference type="ARBA" id="ARBA00023015"/>
    </source>
</evidence>
<evidence type="ECO:0000259" key="10">
    <source>
        <dbReference type="PROSITE" id="PS51076"/>
    </source>
</evidence>
<name>A0A9X6NKN7_HYPEX</name>
<accession>A0A9X6NKN7</accession>
<dbReference type="InterPro" id="IPR036578">
    <property type="entry name" value="SMAD_MH1_sf"/>
</dbReference>
<keyword evidence="4 7" id="KW-0805">Transcription regulation</keyword>
<dbReference type="GO" id="GO:0050793">
    <property type="term" value="P:regulation of developmental process"/>
    <property type="evidence" value="ECO:0007669"/>
    <property type="project" value="UniProtKB-ARBA"/>
</dbReference>
<dbReference type="GO" id="GO:0009791">
    <property type="term" value="P:post-embryonic development"/>
    <property type="evidence" value="ECO:0007669"/>
    <property type="project" value="UniProtKB-ARBA"/>
</dbReference>